<name>A0AAV2FXU3_9ROSI</name>
<dbReference type="Proteomes" id="UP001497516">
    <property type="component" value="Chromosome 7"/>
</dbReference>
<sequence length="129" mass="14320">MAGKQQQATKSRALSGNNRDGSEPDHPQPRLHTMEERIGSMEGQFNPLIGRVESLDQKVTDVTKLMAEGFAVAEARNEQRFAALEDLVRTIATQTIAAMDRRLEALDAKSRITAARPQPQLRRQPASKL</sequence>
<dbReference type="EMBL" id="OZ034820">
    <property type="protein sequence ID" value="CAL1402448.1"/>
    <property type="molecule type" value="Genomic_DNA"/>
</dbReference>
<feature type="compositionally biased region" description="Basic and acidic residues" evidence="1">
    <location>
        <begin position="20"/>
        <end position="39"/>
    </location>
</feature>
<evidence type="ECO:0000313" key="3">
    <source>
        <dbReference type="Proteomes" id="UP001497516"/>
    </source>
</evidence>
<dbReference type="AlphaFoldDB" id="A0AAV2FXU3"/>
<evidence type="ECO:0000256" key="1">
    <source>
        <dbReference type="SAM" id="MobiDB-lite"/>
    </source>
</evidence>
<accession>A0AAV2FXU3</accession>
<keyword evidence="3" id="KW-1185">Reference proteome</keyword>
<feature type="compositionally biased region" description="Polar residues" evidence="1">
    <location>
        <begin position="1"/>
        <end position="19"/>
    </location>
</feature>
<organism evidence="2 3">
    <name type="scientific">Linum trigynum</name>
    <dbReference type="NCBI Taxonomy" id="586398"/>
    <lineage>
        <taxon>Eukaryota</taxon>
        <taxon>Viridiplantae</taxon>
        <taxon>Streptophyta</taxon>
        <taxon>Embryophyta</taxon>
        <taxon>Tracheophyta</taxon>
        <taxon>Spermatophyta</taxon>
        <taxon>Magnoliopsida</taxon>
        <taxon>eudicotyledons</taxon>
        <taxon>Gunneridae</taxon>
        <taxon>Pentapetalae</taxon>
        <taxon>rosids</taxon>
        <taxon>fabids</taxon>
        <taxon>Malpighiales</taxon>
        <taxon>Linaceae</taxon>
        <taxon>Linum</taxon>
    </lineage>
</organism>
<feature type="region of interest" description="Disordered" evidence="1">
    <location>
        <begin position="1"/>
        <end position="42"/>
    </location>
</feature>
<evidence type="ECO:0000313" key="2">
    <source>
        <dbReference type="EMBL" id="CAL1402448.1"/>
    </source>
</evidence>
<proteinExistence type="predicted"/>
<gene>
    <name evidence="2" type="ORF">LTRI10_LOCUS42446</name>
</gene>
<feature type="region of interest" description="Disordered" evidence="1">
    <location>
        <begin position="110"/>
        <end position="129"/>
    </location>
</feature>
<reference evidence="2 3" key="1">
    <citation type="submission" date="2024-04" db="EMBL/GenBank/DDBJ databases">
        <authorList>
            <person name="Fracassetti M."/>
        </authorList>
    </citation>
    <scope>NUCLEOTIDE SEQUENCE [LARGE SCALE GENOMIC DNA]</scope>
</reference>
<protein>
    <submittedName>
        <fullName evidence="2">Uncharacterized protein</fullName>
    </submittedName>
</protein>